<feature type="transmembrane region" description="Helical" evidence="1">
    <location>
        <begin position="12"/>
        <end position="32"/>
    </location>
</feature>
<proteinExistence type="predicted"/>
<dbReference type="AlphaFoldDB" id="A0A1F4URP8"/>
<evidence type="ECO:0000256" key="1">
    <source>
        <dbReference type="SAM" id="Phobius"/>
    </source>
</evidence>
<dbReference type="Proteomes" id="UP000176444">
    <property type="component" value="Unassembled WGS sequence"/>
</dbReference>
<name>A0A1F4URP8_UNCKA</name>
<evidence type="ECO:0000313" key="2">
    <source>
        <dbReference type="EMBL" id="OGC46853.1"/>
    </source>
</evidence>
<keyword evidence="1" id="KW-1133">Transmembrane helix</keyword>
<dbReference type="Gene3D" id="2.60.120.560">
    <property type="entry name" value="Exo-inulinase, domain 1"/>
    <property type="match status" value="1"/>
</dbReference>
<comment type="caution">
    <text evidence="2">The sequence shown here is derived from an EMBL/GenBank/DDBJ whole genome shotgun (WGS) entry which is preliminary data.</text>
</comment>
<keyword evidence="1" id="KW-0812">Transmembrane</keyword>
<evidence type="ECO:0000313" key="3">
    <source>
        <dbReference type="Proteomes" id="UP000176444"/>
    </source>
</evidence>
<reference evidence="2 3" key="1">
    <citation type="journal article" date="2016" name="Nat. Commun.">
        <title>Thousands of microbial genomes shed light on interconnected biogeochemical processes in an aquifer system.</title>
        <authorList>
            <person name="Anantharaman K."/>
            <person name="Brown C.T."/>
            <person name="Hug L.A."/>
            <person name="Sharon I."/>
            <person name="Castelle C.J."/>
            <person name="Probst A.J."/>
            <person name="Thomas B.C."/>
            <person name="Singh A."/>
            <person name="Wilkins M.J."/>
            <person name="Karaoz U."/>
            <person name="Brodie E.L."/>
            <person name="Williams K.H."/>
            <person name="Hubbard S.S."/>
            <person name="Banfield J.F."/>
        </authorList>
    </citation>
    <scope>NUCLEOTIDE SEQUENCE [LARGE SCALE GENOMIC DNA]</scope>
</reference>
<feature type="transmembrane region" description="Helical" evidence="1">
    <location>
        <begin position="38"/>
        <end position="56"/>
    </location>
</feature>
<accession>A0A1F4URP8</accession>
<sequence length="260" mass="30349">MKSILYLFKHFKFDILTTLSTIGLLYLAFLLWQNQLTLMLASVLMATIFFVIVIYLKVKEKDFYFISLTRREDKEDWIGDGKFEYSRVSKCFQITQASPGCIYAKCLNWSDYKYEFEFKLRKTCLGAVLRAVNLSNYVMMQITPRGIRPHVLVNGGWMAWEANAVNMEFSEELSFEEWYKCQLVCDKNTISIKIAHKKEKILDREWPLPQGSLAFAFKENEEDTKPITIPFPINLEYGSAGFRNFGDEKALVKNVLLEKI</sequence>
<keyword evidence="1" id="KW-0472">Membrane</keyword>
<organism evidence="2 3">
    <name type="scientific">candidate division WWE3 bacterium RIFCSPHIGHO2_01_FULL_35_17</name>
    <dbReference type="NCBI Taxonomy" id="1802614"/>
    <lineage>
        <taxon>Bacteria</taxon>
        <taxon>Katanobacteria</taxon>
    </lineage>
</organism>
<protein>
    <submittedName>
        <fullName evidence="2">Uncharacterized protein</fullName>
    </submittedName>
</protein>
<gene>
    <name evidence="2" type="ORF">A2713_01415</name>
</gene>
<dbReference type="EMBL" id="MEUX01000029">
    <property type="protein sequence ID" value="OGC46853.1"/>
    <property type="molecule type" value="Genomic_DNA"/>
</dbReference>